<comment type="caution">
    <text evidence="4">The sequence shown here is derived from an EMBL/GenBank/DDBJ whole genome shotgun (WGS) entry which is preliminary data.</text>
</comment>
<evidence type="ECO:0000256" key="2">
    <source>
        <dbReference type="ARBA" id="ARBA00022679"/>
    </source>
</evidence>
<dbReference type="PANTHER" id="PTHR43619">
    <property type="entry name" value="S-ADENOSYL-L-METHIONINE-DEPENDENT METHYLTRANSFERASE YKTD-RELATED"/>
    <property type="match status" value="1"/>
</dbReference>
<gene>
    <name evidence="4" type="ORF">E2K98_20840</name>
    <name evidence="3" type="ORF">RCG21_06660</name>
</gene>
<dbReference type="InterPro" id="IPR029063">
    <property type="entry name" value="SAM-dependent_MTases_sf"/>
</dbReference>
<reference evidence="3" key="2">
    <citation type="submission" date="2023-08" db="EMBL/GenBank/DDBJ databases">
        <title>Nitrogen cycling bacteria in agricultural field soils.</title>
        <authorList>
            <person name="Jang J."/>
        </authorList>
    </citation>
    <scope>NUCLEOTIDE SEQUENCE</scope>
    <source>
        <strain evidence="3">PS3-36</strain>
    </source>
</reference>
<dbReference type="GO" id="GO:0008168">
    <property type="term" value="F:methyltransferase activity"/>
    <property type="evidence" value="ECO:0007669"/>
    <property type="project" value="UniProtKB-KW"/>
</dbReference>
<evidence type="ECO:0000313" key="6">
    <source>
        <dbReference type="Proteomes" id="UP001178888"/>
    </source>
</evidence>
<dbReference type="InterPro" id="IPR007213">
    <property type="entry name" value="Ppm1/Ppm2/Tcmp"/>
</dbReference>
<accession>A0A4R5VNT7</accession>
<dbReference type="EMBL" id="JAVGVR010000001">
    <property type="protein sequence ID" value="MDQ6596077.1"/>
    <property type="molecule type" value="Genomic_DNA"/>
</dbReference>
<keyword evidence="2 4" id="KW-0808">Transferase</keyword>
<proteinExistence type="predicted"/>
<evidence type="ECO:0000313" key="4">
    <source>
        <dbReference type="EMBL" id="TDK59145.1"/>
    </source>
</evidence>
<protein>
    <submittedName>
        <fullName evidence="4">Class I SAM-dependent methyltransferase</fullName>
        <ecNumber evidence="3">2.1.1.-</ecNumber>
    </submittedName>
</protein>
<evidence type="ECO:0000313" key="5">
    <source>
        <dbReference type="Proteomes" id="UP000295132"/>
    </source>
</evidence>
<dbReference type="Proteomes" id="UP001178888">
    <property type="component" value="Unassembled WGS sequence"/>
</dbReference>
<dbReference type="InterPro" id="IPR016874">
    <property type="entry name" value="TcmP-like"/>
</dbReference>
<dbReference type="Gene3D" id="3.40.50.150">
    <property type="entry name" value="Vaccinia Virus protein VP39"/>
    <property type="match status" value="1"/>
</dbReference>
<dbReference type="EMBL" id="SMYO01000010">
    <property type="protein sequence ID" value="TDK59145.1"/>
    <property type="molecule type" value="Genomic_DNA"/>
</dbReference>
<dbReference type="Pfam" id="PF04072">
    <property type="entry name" value="LCM"/>
    <property type="match status" value="1"/>
</dbReference>
<dbReference type="RefSeq" id="WP_133337533.1">
    <property type="nucleotide sequence ID" value="NZ_JAVGVR010000001.1"/>
</dbReference>
<dbReference type="AlphaFoldDB" id="A0A4R5VNT7"/>
<dbReference type="PIRSF" id="PIRSF028177">
    <property type="entry name" value="Polyketide_synth_Omtfrase_TcmP"/>
    <property type="match status" value="1"/>
</dbReference>
<dbReference type="PANTHER" id="PTHR43619:SF2">
    <property type="entry name" value="S-ADENOSYL-L-METHIONINE-DEPENDENT METHYLTRANSFERASES SUPERFAMILY PROTEIN"/>
    <property type="match status" value="1"/>
</dbReference>
<keyword evidence="6" id="KW-1185">Reference proteome</keyword>
<keyword evidence="1 4" id="KW-0489">Methyltransferase</keyword>
<dbReference type="EC" id="2.1.1.-" evidence="3"/>
<dbReference type="Proteomes" id="UP000295132">
    <property type="component" value="Unassembled WGS sequence"/>
</dbReference>
<name>A0A4R5VNT7_9BACI</name>
<sequence>MFLNGTHKINLTEEKETLLITLYAKALDSHSKHPILHDNKAEEILQKIDYDFEKINHFGNEIMVLRAKQLDTWLQEFLKKKPEATVLNLGCGLDTRISRINPPSTASWFDVDFPEVIELRKLFFSNQEGYEMISSSVTELTWLDQIPRNKPVMIIAEGMLEYLTKDEVKKLLNRLTRYFPHGQIAFDVMNSFAINSGKERLKETTGAVHKWIVNDIQDVDRLNSKLKRISAFSVFKSKYVHKLPLKVRLIYAAMTVFPSLRNMMRLLLYRF</sequence>
<evidence type="ECO:0000256" key="1">
    <source>
        <dbReference type="ARBA" id="ARBA00022603"/>
    </source>
</evidence>
<dbReference type="SUPFAM" id="SSF53335">
    <property type="entry name" value="S-adenosyl-L-methionine-dependent methyltransferases"/>
    <property type="match status" value="1"/>
</dbReference>
<dbReference type="GO" id="GO:0032259">
    <property type="term" value="P:methylation"/>
    <property type="evidence" value="ECO:0007669"/>
    <property type="project" value="UniProtKB-KW"/>
</dbReference>
<reference evidence="4 5" key="1">
    <citation type="submission" date="2019-03" db="EMBL/GenBank/DDBJ databases">
        <title>Bacillus niacini sp. nov. a Nicotinate-Metabolizing Mesophile Isolated from Soil.</title>
        <authorList>
            <person name="Zhang G."/>
        </authorList>
    </citation>
    <scope>NUCLEOTIDE SEQUENCE [LARGE SCALE GENOMIC DNA]</scope>
    <source>
        <strain evidence="4 5">WN066</strain>
    </source>
</reference>
<organism evidence="4 5">
    <name type="scientific">Bacillus salipaludis</name>
    <dbReference type="NCBI Taxonomy" id="2547811"/>
    <lineage>
        <taxon>Bacteria</taxon>
        <taxon>Bacillati</taxon>
        <taxon>Bacillota</taxon>
        <taxon>Bacilli</taxon>
        <taxon>Bacillales</taxon>
        <taxon>Bacillaceae</taxon>
        <taxon>Bacillus</taxon>
    </lineage>
</organism>
<evidence type="ECO:0000313" key="3">
    <source>
        <dbReference type="EMBL" id="MDQ6596077.1"/>
    </source>
</evidence>